<dbReference type="SUPFAM" id="SSF56801">
    <property type="entry name" value="Acetyl-CoA synthetase-like"/>
    <property type="match status" value="1"/>
</dbReference>
<gene>
    <name evidence="2" type="ORF">Homavirus6_1</name>
</gene>
<dbReference type="InterPro" id="IPR042099">
    <property type="entry name" value="ANL_N_sf"/>
</dbReference>
<protein>
    <submittedName>
        <fullName evidence="2">Uncharacterized protein</fullName>
    </submittedName>
</protein>
<organism evidence="2">
    <name type="scientific">Homavirus sp</name>
    <dbReference type="NCBI Taxonomy" id="2487769"/>
    <lineage>
        <taxon>Viruses</taxon>
        <taxon>Varidnaviria</taxon>
        <taxon>Bamfordvirae</taxon>
        <taxon>Nucleocytoviricota</taxon>
        <taxon>Megaviricetes</taxon>
        <taxon>Imitervirales</taxon>
        <taxon>Mimiviridae</taxon>
        <taxon>Klosneuvirinae</taxon>
    </lineage>
</organism>
<sequence length="529" mass="60578">MRGLSTDVGNTSTNTNTNSENRFSLNRKYPLAKLATNLFWRSVVVTKYVYFLRLYLSRYEGLFDWWTKRASIAMYHDTLTSTPAYMNHMAKSQSKPNYWNDIEETNKDNYIKPNSLPDLMRYGLIPYKGQIDTSSGTTSGVPTLWVRDVIESDVPNRLMECMKYLLFKNDPVICINTYGTAVWGTGILASKAMGEISLSYITGPDIGKVYDILKEFKRTGLNRPIIVFGLPTMMKYIVDNSLSYNINLGEFDLHAVVGGEAFSESMRDNIIDGGFRRCFSCYGATDLDITLGVETPFEISLRKLCIENHNVRTELFGPNVEVPMIFNYDPLNYFVEEDLNTNELLYTCLRRDKASPRIRYNLKDVGKLLKTSDVLKVLKKHNITNIKPLTHLPLICIWGRTNYGVSYHGTNISIIELEKAISRDPYLSKMIKQYGICVCEDEHNKKHFVYLTEMSMQNTDMNEHELLEKINTGMKSVSQDYAAMVEGGKMYDAFNQPTIKIYSQGQSPMSLYSMKYPNSKTKRVFSSLD</sequence>
<name>A0A3G5A4C4_9VIRU</name>
<proteinExistence type="predicted"/>
<dbReference type="EMBL" id="MK072337">
    <property type="protein sequence ID" value="AYV82080.1"/>
    <property type="molecule type" value="Genomic_DNA"/>
</dbReference>
<accession>A0A3G5A4C4</accession>
<feature type="region of interest" description="Disordered" evidence="1">
    <location>
        <begin position="1"/>
        <end position="21"/>
    </location>
</feature>
<dbReference type="Gene3D" id="3.40.50.12780">
    <property type="entry name" value="N-terminal domain of ligase-like"/>
    <property type="match status" value="1"/>
</dbReference>
<feature type="compositionally biased region" description="Low complexity" evidence="1">
    <location>
        <begin position="10"/>
        <end position="19"/>
    </location>
</feature>
<dbReference type="PANTHER" id="PTHR43845">
    <property type="entry name" value="BLR5969 PROTEIN"/>
    <property type="match status" value="1"/>
</dbReference>
<evidence type="ECO:0000256" key="1">
    <source>
        <dbReference type="SAM" id="MobiDB-lite"/>
    </source>
</evidence>
<reference evidence="2" key="1">
    <citation type="submission" date="2018-10" db="EMBL/GenBank/DDBJ databases">
        <title>Hidden diversity of soil giant viruses.</title>
        <authorList>
            <person name="Schulz F."/>
            <person name="Alteio L."/>
            <person name="Goudeau D."/>
            <person name="Ryan E.M."/>
            <person name="Malmstrom R.R."/>
            <person name="Blanchard J."/>
            <person name="Woyke T."/>
        </authorList>
    </citation>
    <scope>NUCLEOTIDE SEQUENCE</scope>
    <source>
        <strain evidence="2">HOV1</strain>
    </source>
</reference>
<evidence type="ECO:0000313" key="2">
    <source>
        <dbReference type="EMBL" id="AYV82080.1"/>
    </source>
</evidence>
<dbReference type="PANTHER" id="PTHR43845:SF1">
    <property type="entry name" value="BLR5969 PROTEIN"/>
    <property type="match status" value="1"/>
</dbReference>